<dbReference type="Proteomes" id="UP001152622">
    <property type="component" value="Chromosome 16"/>
</dbReference>
<sequence length="183" mass="20563">MAPAAMRIFQRSSGAYVFDCSRKSPRVRGRDRSARKCPSYLNSPTESRRGPSDCQMFRRASPSREISPAVTARTERQGHDSPFRFVSRKNVGESQSPANDITAPSLPALVSRRPVERAAGTSDGFAIERRERILKAVVPLRDHTRHVVPTRASLLDLDVRVFRTPQSPEWIQPRPDTARDVRG</sequence>
<protein>
    <submittedName>
        <fullName evidence="2">Uncharacterized protein</fullName>
    </submittedName>
</protein>
<organism evidence="2 3">
    <name type="scientific">Synaphobranchus kaupii</name>
    <name type="common">Kaup's arrowtooth eel</name>
    <dbReference type="NCBI Taxonomy" id="118154"/>
    <lineage>
        <taxon>Eukaryota</taxon>
        <taxon>Metazoa</taxon>
        <taxon>Chordata</taxon>
        <taxon>Craniata</taxon>
        <taxon>Vertebrata</taxon>
        <taxon>Euteleostomi</taxon>
        <taxon>Actinopterygii</taxon>
        <taxon>Neopterygii</taxon>
        <taxon>Teleostei</taxon>
        <taxon>Anguilliformes</taxon>
        <taxon>Synaphobranchidae</taxon>
        <taxon>Synaphobranchus</taxon>
    </lineage>
</organism>
<gene>
    <name evidence="2" type="ORF">SKAU_G00351590</name>
</gene>
<feature type="compositionally biased region" description="Basic and acidic residues" evidence="1">
    <location>
        <begin position="73"/>
        <end position="82"/>
    </location>
</feature>
<keyword evidence="3" id="KW-1185">Reference proteome</keyword>
<feature type="region of interest" description="Disordered" evidence="1">
    <location>
        <begin position="22"/>
        <end position="103"/>
    </location>
</feature>
<evidence type="ECO:0000313" key="3">
    <source>
        <dbReference type="Proteomes" id="UP001152622"/>
    </source>
</evidence>
<accession>A0A9Q1EKG7</accession>
<name>A0A9Q1EKG7_SYNKA</name>
<dbReference type="AlphaFoldDB" id="A0A9Q1EKG7"/>
<evidence type="ECO:0000313" key="2">
    <source>
        <dbReference type="EMBL" id="KAJ8340526.1"/>
    </source>
</evidence>
<comment type="caution">
    <text evidence="2">The sequence shown here is derived from an EMBL/GenBank/DDBJ whole genome shotgun (WGS) entry which is preliminary data.</text>
</comment>
<dbReference type="EMBL" id="JAINUF010000016">
    <property type="protein sequence ID" value="KAJ8340526.1"/>
    <property type="molecule type" value="Genomic_DNA"/>
</dbReference>
<reference evidence="2" key="1">
    <citation type="journal article" date="2023" name="Science">
        <title>Genome structures resolve the early diversification of teleost fishes.</title>
        <authorList>
            <person name="Parey E."/>
            <person name="Louis A."/>
            <person name="Montfort J."/>
            <person name="Bouchez O."/>
            <person name="Roques C."/>
            <person name="Iampietro C."/>
            <person name="Lluch J."/>
            <person name="Castinel A."/>
            <person name="Donnadieu C."/>
            <person name="Desvignes T."/>
            <person name="Floi Bucao C."/>
            <person name="Jouanno E."/>
            <person name="Wen M."/>
            <person name="Mejri S."/>
            <person name="Dirks R."/>
            <person name="Jansen H."/>
            <person name="Henkel C."/>
            <person name="Chen W.J."/>
            <person name="Zahm M."/>
            <person name="Cabau C."/>
            <person name="Klopp C."/>
            <person name="Thompson A.W."/>
            <person name="Robinson-Rechavi M."/>
            <person name="Braasch I."/>
            <person name="Lecointre G."/>
            <person name="Bobe J."/>
            <person name="Postlethwait J.H."/>
            <person name="Berthelot C."/>
            <person name="Roest Crollius H."/>
            <person name="Guiguen Y."/>
        </authorList>
    </citation>
    <scope>NUCLEOTIDE SEQUENCE</scope>
    <source>
        <strain evidence="2">WJC10195</strain>
    </source>
</reference>
<proteinExistence type="predicted"/>
<evidence type="ECO:0000256" key="1">
    <source>
        <dbReference type="SAM" id="MobiDB-lite"/>
    </source>
</evidence>